<name>A0AAN6RHV8_9PLEO</name>
<dbReference type="GO" id="GO:0005506">
    <property type="term" value="F:iron ion binding"/>
    <property type="evidence" value="ECO:0007669"/>
    <property type="project" value="InterPro"/>
</dbReference>
<reference evidence="8 9" key="1">
    <citation type="submission" date="2021-02" db="EMBL/GenBank/DDBJ databases">
        <title>Genome assembly of Pseudopithomyces chartarum.</title>
        <authorList>
            <person name="Jauregui R."/>
            <person name="Singh J."/>
            <person name="Voisey C."/>
        </authorList>
    </citation>
    <scope>NUCLEOTIDE SEQUENCE [LARGE SCALE GENOMIC DNA]</scope>
    <source>
        <strain evidence="8 9">AGR01</strain>
    </source>
</reference>
<evidence type="ECO:0000256" key="7">
    <source>
        <dbReference type="PIRSR" id="PIRSR602403-1"/>
    </source>
</evidence>
<organism evidence="8 9">
    <name type="scientific">Pseudopithomyces chartarum</name>
    <dbReference type="NCBI Taxonomy" id="1892770"/>
    <lineage>
        <taxon>Eukaryota</taxon>
        <taxon>Fungi</taxon>
        <taxon>Dikarya</taxon>
        <taxon>Ascomycota</taxon>
        <taxon>Pezizomycotina</taxon>
        <taxon>Dothideomycetes</taxon>
        <taxon>Pleosporomycetidae</taxon>
        <taxon>Pleosporales</taxon>
        <taxon>Massarineae</taxon>
        <taxon>Didymosphaeriaceae</taxon>
        <taxon>Pseudopithomyces</taxon>
    </lineage>
</organism>
<dbReference type="PRINTS" id="PR00465">
    <property type="entry name" value="EP450IV"/>
</dbReference>
<keyword evidence="9" id="KW-1185">Reference proteome</keyword>
<evidence type="ECO:0000256" key="3">
    <source>
        <dbReference type="ARBA" id="ARBA00010617"/>
    </source>
</evidence>
<evidence type="ECO:0000256" key="4">
    <source>
        <dbReference type="ARBA" id="ARBA00022516"/>
    </source>
</evidence>
<dbReference type="SUPFAM" id="SSF48264">
    <property type="entry name" value="Cytochrome P450"/>
    <property type="match status" value="1"/>
</dbReference>
<evidence type="ECO:0008006" key="10">
    <source>
        <dbReference type="Google" id="ProtNLM"/>
    </source>
</evidence>
<comment type="caution">
    <text evidence="8">The sequence shown here is derived from an EMBL/GenBank/DDBJ whole genome shotgun (WGS) entry which is preliminary data.</text>
</comment>
<dbReference type="Proteomes" id="UP001280581">
    <property type="component" value="Unassembled WGS sequence"/>
</dbReference>
<dbReference type="InterPro" id="IPR002403">
    <property type="entry name" value="Cyt_P450_E_grp-IV"/>
</dbReference>
<keyword evidence="5 7" id="KW-0479">Metal-binding</keyword>
<evidence type="ECO:0000256" key="1">
    <source>
        <dbReference type="ARBA" id="ARBA00001971"/>
    </source>
</evidence>
<dbReference type="Gene3D" id="1.10.630.10">
    <property type="entry name" value="Cytochrome P450"/>
    <property type="match status" value="1"/>
</dbReference>
<protein>
    <recommendedName>
        <fullName evidence="10">Cytochrome P450</fullName>
    </recommendedName>
</protein>
<dbReference type="GO" id="GO:0016705">
    <property type="term" value="F:oxidoreductase activity, acting on paired donors, with incorporation or reduction of molecular oxygen"/>
    <property type="evidence" value="ECO:0007669"/>
    <property type="project" value="InterPro"/>
</dbReference>
<keyword evidence="4" id="KW-0443">Lipid metabolism</keyword>
<dbReference type="PANTHER" id="PTHR24306">
    <property type="match status" value="1"/>
</dbReference>
<accession>A0AAN6RHV8</accession>
<dbReference type="InterPro" id="IPR036396">
    <property type="entry name" value="Cyt_P450_sf"/>
</dbReference>
<dbReference type="GO" id="GO:0005789">
    <property type="term" value="C:endoplasmic reticulum membrane"/>
    <property type="evidence" value="ECO:0007669"/>
    <property type="project" value="UniProtKB-SubCell"/>
</dbReference>
<keyword evidence="6 7" id="KW-0408">Iron</keyword>
<evidence type="ECO:0000256" key="6">
    <source>
        <dbReference type="ARBA" id="ARBA00023004"/>
    </source>
</evidence>
<dbReference type="AlphaFoldDB" id="A0AAN6RHV8"/>
<evidence type="ECO:0000313" key="9">
    <source>
        <dbReference type="Proteomes" id="UP001280581"/>
    </source>
</evidence>
<dbReference type="GO" id="GO:0020037">
    <property type="term" value="F:heme binding"/>
    <property type="evidence" value="ECO:0007669"/>
    <property type="project" value="InterPro"/>
</dbReference>
<proteinExistence type="inferred from homology"/>
<dbReference type="GO" id="GO:0004497">
    <property type="term" value="F:monooxygenase activity"/>
    <property type="evidence" value="ECO:0007669"/>
    <property type="project" value="InterPro"/>
</dbReference>
<dbReference type="CDD" id="cd11040">
    <property type="entry name" value="CYP7_CYP8-like"/>
    <property type="match status" value="1"/>
</dbReference>
<keyword evidence="7" id="KW-0349">Heme</keyword>
<comment type="subcellular location">
    <subcellularLocation>
        <location evidence="2">Endoplasmic reticulum membrane</location>
        <topology evidence="2">Single-pass membrane protein</topology>
    </subcellularLocation>
</comment>
<dbReference type="PANTHER" id="PTHR24306:SF8">
    <property type="entry name" value="P450, PUTATIVE (EUROFUNG)-RELATED"/>
    <property type="match status" value="1"/>
</dbReference>
<comment type="similarity">
    <text evidence="3">Belongs to the cytochrome P450 family.</text>
</comment>
<gene>
    <name evidence="8" type="ORF">GRF29_96g337127</name>
</gene>
<evidence type="ECO:0000256" key="2">
    <source>
        <dbReference type="ARBA" id="ARBA00004389"/>
    </source>
</evidence>
<dbReference type="InterPro" id="IPR001128">
    <property type="entry name" value="Cyt_P450"/>
</dbReference>
<feature type="binding site" description="axial binding residue" evidence="7">
    <location>
        <position position="381"/>
    </location>
    <ligand>
        <name>heme</name>
        <dbReference type="ChEBI" id="CHEBI:30413"/>
    </ligand>
    <ligandPart>
        <name>Fe</name>
        <dbReference type="ChEBI" id="CHEBI:18248"/>
    </ligandPart>
</feature>
<sequence length="438" mass="48421">MAHSASSITSLPVQYTISTRVFGCTHSPSVEKKFYASCKDLNSPVEKLFLNETAATAALERANIPKAVRSFVSFSSDPTHMKRWEHAANIKFTSVDGVPAVEADFQSLTRDLGACIAIPQLYGQDFLDRNPTLLSDFWTFDNELFPLAIIGVPRWAPIKPVRDGIAAQSRLHLALQEFYHRVAQLEANQPIDFNANLSDISPIPLSRIKTYVAHDWTPKERGQIELGLLWGQNANTQPVLFWLLTYVYSTPGLLPRVRQEITPYLTLDGKGELTALDIASLSRSCPLLKACIYETYRLVNEANSIRYLTSPVPLSSSSSTTTTLPSHTFISALMSLPDHDPTVYTSPETFVPERFLETSADGKLVARYGKLRPWGVGAGMCKGRTFAEKEILAVGAAVMGMWDVGPVGGKWELPERIPGTGVQKPVRDVRVVITRRGV</sequence>
<comment type="cofactor">
    <cofactor evidence="1 7">
        <name>heme</name>
        <dbReference type="ChEBI" id="CHEBI:30413"/>
    </cofactor>
</comment>
<dbReference type="Pfam" id="PF00067">
    <property type="entry name" value="p450"/>
    <property type="match status" value="1"/>
</dbReference>
<keyword evidence="4" id="KW-0444">Lipid biosynthesis</keyword>
<evidence type="ECO:0000256" key="5">
    <source>
        <dbReference type="ARBA" id="ARBA00022723"/>
    </source>
</evidence>
<dbReference type="EMBL" id="WVTA01000008">
    <property type="protein sequence ID" value="KAK3207772.1"/>
    <property type="molecule type" value="Genomic_DNA"/>
</dbReference>
<evidence type="ECO:0000313" key="8">
    <source>
        <dbReference type="EMBL" id="KAK3207772.1"/>
    </source>
</evidence>